<name>A0A0W0FUZ4_MONRR</name>
<reference evidence="1 2" key="1">
    <citation type="submission" date="2015-12" db="EMBL/GenBank/DDBJ databases">
        <title>Draft genome sequence of Moniliophthora roreri, the causal agent of frosty pod rot of cacao.</title>
        <authorList>
            <person name="Aime M.C."/>
            <person name="Diaz-Valderrama J.R."/>
            <person name="Kijpornyongpan T."/>
            <person name="Phillips-Mora W."/>
        </authorList>
    </citation>
    <scope>NUCLEOTIDE SEQUENCE [LARGE SCALE GENOMIC DNA]</scope>
    <source>
        <strain evidence="1 2">MCA 2952</strain>
    </source>
</reference>
<evidence type="ECO:0000313" key="2">
    <source>
        <dbReference type="Proteomes" id="UP000054988"/>
    </source>
</evidence>
<sequence length="21" mass="2545">MSEGWDQRFHVDAYGQNLEDF</sequence>
<dbReference type="Proteomes" id="UP000054988">
    <property type="component" value="Unassembled WGS sequence"/>
</dbReference>
<accession>A0A0W0FUZ4</accession>
<protein>
    <submittedName>
        <fullName evidence="1">Uncharacterized protein</fullName>
    </submittedName>
</protein>
<evidence type="ECO:0000313" key="1">
    <source>
        <dbReference type="EMBL" id="KTB40173.1"/>
    </source>
</evidence>
<proteinExistence type="predicted"/>
<dbReference type="AlphaFoldDB" id="A0A0W0FUZ4"/>
<gene>
    <name evidence="1" type="ORF">WG66_7247</name>
</gene>
<dbReference type="EMBL" id="LATX01001603">
    <property type="protein sequence ID" value="KTB40173.1"/>
    <property type="molecule type" value="Genomic_DNA"/>
</dbReference>
<organism evidence="1 2">
    <name type="scientific">Moniliophthora roreri</name>
    <name type="common">Frosty pod rot fungus</name>
    <name type="synonym">Monilia roreri</name>
    <dbReference type="NCBI Taxonomy" id="221103"/>
    <lineage>
        <taxon>Eukaryota</taxon>
        <taxon>Fungi</taxon>
        <taxon>Dikarya</taxon>
        <taxon>Basidiomycota</taxon>
        <taxon>Agaricomycotina</taxon>
        <taxon>Agaricomycetes</taxon>
        <taxon>Agaricomycetidae</taxon>
        <taxon>Agaricales</taxon>
        <taxon>Marasmiineae</taxon>
        <taxon>Marasmiaceae</taxon>
        <taxon>Moniliophthora</taxon>
    </lineage>
</organism>
<comment type="caution">
    <text evidence="1">The sequence shown here is derived from an EMBL/GenBank/DDBJ whole genome shotgun (WGS) entry which is preliminary data.</text>
</comment>